<protein>
    <submittedName>
        <fullName evidence="2">Putative wrp salivary protein</fullName>
    </submittedName>
</protein>
<evidence type="ECO:0000313" key="2">
    <source>
        <dbReference type="EMBL" id="JAB54866.1"/>
    </source>
</evidence>
<organism evidence="2">
    <name type="scientific">Corethrella appendiculata</name>
    <dbReference type="NCBI Taxonomy" id="1370023"/>
    <lineage>
        <taxon>Eukaryota</taxon>
        <taxon>Metazoa</taxon>
        <taxon>Ecdysozoa</taxon>
        <taxon>Arthropoda</taxon>
        <taxon>Hexapoda</taxon>
        <taxon>Insecta</taxon>
        <taxon>Pterygota</taxon>
        <taxon>Neoptera</taxon>
        <taxon>Endopterygota</taxon>
        <taxon>Diptera</taxon>
        <taxon>Nematocera</taxon>
        <taxon>Culicoidea</taxon>
        <taxon>Chaoboridae</taxon>
        <taxon>Corethrella</taxon>
    </lineage>
</organism>
<feature type="signal peptide" evidence="1">
    <location>
        <begin position="1"/>
        <end position="16"/>
    </location>
</feature>
<accession>U5EL19</accession>
<name>U5EL19_9DIPT</name>
<dbReference type="SUPFAM" id="SSF50370">
    <property type="entry name" value="Ricin B-like lectins"/>
    <property type="match status" value="1"/>
</dbReference>
<dbReference type="InterPro" id="IPR035992">
    <property type="entry name" value="Ricin_B-like_lectins"/>
</dbReference>
<reference evidence="2" key="1">
    <citation type="journal article" date="2014" name="Insect Biochem. Mol. Biol.">
        <title>An insight into the sialome of the frog biting fly, Corethrella appendiculata.</title>
        <authorList>
            <person name="Ribeiro J.M.C."/>
            <person name="Chagas A.C."/>
            <person name="Pham V.M."/>
            <person name="Lounibos L.P."/>
            <person name="Calvo E."/>
        </authorList>
    </citation>
    <scope>NUCLEOTIDE SEQUENCE</scope>
    <source>
        <tissue evidence="2">Salivary glands</tissue>
    </source>
</reference>
<keyword evidence="1" id="KW-0732">Signal</keyword>
<feature type="chain" id="PRO_5004659412" evidence="1">
    <location>
        <begin position="17"/>
        <end position="156"/>
    </location>
</feature>
<dbReference type="EMBL" id="GANO01005005">
    <property type="protein sequence ID" value="JAB54866.1"/>
    <property type="molecule type" value="mRNA"/>
</dbReference>
<proteinExistence type="evidence at transcript level"/>
<evidence type="ECO:0000256" key="1">
    <source>
        <dbReference type="SAM" id="SignalP"/>
    </source>
</evidence>
<dbReference type="AlphaFoldDB" id="U5EL19"/>
<dbReference type="Gene3D" id="2.80.10.50">
    <property type="match status" value="1"/>
</dbReference>
<sequence>MKTILVLCLMAVPAAFQEVPTGCVTLKSAHSHKYLVTASPYDKDRRNVAFFGEKQNWIVNQFGSMNDEYTIMHESSKEYLYTAKYTASGGQKVFTWTPKELVRNGIWQIKRSGNGFSIYNSQYKQCLKAVSDLGSVHTEAQKSCDGDLFKWKMFKC</sequence>